<dbReference type="SUPFAM" id="SSF53448">
    <property type="entry name" value="Nucleotide-diphospho-sugar transferases"/>
    <property type="match status" value="1"/>
</dbReference>
<dbReference type="InterPro" id="IPR029044">
    <property type="entry name" value="Nucleotide-diphossugar_trans"/>
</dbReference>
<gene>
    <name evidence="2" type="ORF">QNI22_16080</name>
</gene>
<evidence type="ECO:0000313" key="2">
    <source>
        <dbReference type="EMBL" id="MDJ1502186.1"/>
    </source>
</evidence>
<dbReference type="EMBL" id="JASJOU010000005">
    <property type="protein sequence ID" value="MDJ1502186.1"/>
    <property type="molecule type" value="Genomic_DNA"/>
</dbReference>
<dbReference type="Gene3D" id="3.90.550.10">
    <property type="entry name" value="Spore Coat Polysaccharide Biosynthesis Protein SpsA, Chain A"/>
    <property type="match status" value="1"/>
</dbReference>
<evidence type="ECO:0000313" key="3">
    <source>
        <dbReference type="Proteomes" id="UP001232063"/>
    </source>
</evidence>
<dbReference type="AlphaFoldDB" id="A0AAE3UF96"/>
<dbReference type="RefSeq" id="WP_314512094.1">
    <property type="nucleotide sequence ID" value="NZ_JASJOU010000005.1"/>
</dbReference>
<organism evidence="2 3">
    <name type="scientific">Xanthocytophaga agilis</name>
    <dbReference type="NCBI Taxonomy" id="3048010"/>
    <lineage>
        <taxon>Bacteria</taxon>
        <taxon>Pseudomonadati</taxon>
        <taxon>Bacteroidota</taxon>
        <taxon>Cytophagia</taxon>
        <taxon>Cytophagales</taxon>
        <taxon>Rhodocytophagaceae</taxon>
        <taxon>Xanthocytophaga</taxon>
    </lineage>
</organism>
<sequence>MISIIVCSKSQSDLQATQKQVEQTIGVPYEIIAIENSSAKYGICEAYNLGASQSKYDYLCFMHEDLRFYSQNWGVKVVEALQDTQTGLLGIMGSIAKTKAPSGWSLATDLNLTRLNFIQKFPDGESRTSLINPEGKNTAEVVTLDGCWLCTRKDVWQKIPFDQTTFRHFHLYDLDYSIQVFTAGYKVCVLFGVSIEHLSVGNFDTKWIREALIFTKKWKDKLPVHLTSIQSQELSSTELRTNKQFIKLMLKNKFDKQVIFKYLLVCLSFGKFDSDLWYLWSQFLTGKSINPIYSLSKRIKNLFHKASAH</sequence>
<keyword evidence="3" id="KW-1185">Reference proteome</keyword>
<accession>A0AAE3UF96</accession>
<feature type="domain" description="Streptomycin biosynthesis protein StrF" evidence="1">
    <location>
        <begin position="4"/>
        <end position="203"/>
    </location>
</feature>
<protein>
    <submittedName>
        <fullName evidence="2">Glycosyltransferase</fullName>
    </submittedName>
</protein>
<comment type="caution">
    <text evidence="2">The sequence shown here is derived from an EMBL/GenBank/DDBJ whole genome shotgun (WGS) entry which is preliminary data.</text>
</comment>
<proteinExistence type="predicted"/>
<evidence type="ECO:0000259" key="1">
    <source>
        <dbReference type="Pfam" id="PF13712"/>
    </source>
</evidence>
<dbReference type="Pfam" id="PF13712">
    <property type="entry name" value="Glyco_tranf_2_5"/>
    <property type="match status" value="1"/>
</dbReference>
<name>A0AAE3UF96_9BACT</name>
<reference evidence="2" key="1">
    <citation type="submission" date="2023-05" db="EMBL/GenBank/DDBJ databases">
        <authorList>
            <person name="Zhang X."/>
        </authorList>
    </citation>
    <scope>NUCLEOTIDE SEQUENCE</scope>
    <source>
        <strain evidence="2">BD1B2-1</strain>
    </source>
</reference>
<dbReference type="InterPro" id="IPR059123">
    <property type="entry name" value="StrF_dom"/>
</dbReference>
<dbReference type="Proteomes" id="UP001232063">
    <property type="component" value="Unassembled WGS sequence"/>
</dbReference>